<evidence type="ECO:0000313" key="1">
    <source>
        <dbReference type="EMBL" id="GBM07758.1"/>
    </source>
</evidence>
<dbReference type="OrthoDB" id="6584804at2759"/>
<dbReference type="AlphaFoldDB" id="A0A4Y2CVM1"/>
<evidence type="ECO:0008006" key="3">
    <source>
        <dbReference type="Google" id="ProtNLM"/>
    </source>
</evidence>
<accession>A0A4Y2CVM1</accession>
<dbReference type="PANTHER" id="PTHR45913:SF19">
    <property type="entry name" value="LOW QUALITY PROTEIN: ZINC FINGER BED DOMAIN-CONTAINING PROTEIN 5-LIKE"/>
    <property type="match status" value="1"/>
</dbReference>
<keyword evidence="2" id="KW-1185">Reference proteome</keyword>
<comment type="caution">
    <text evidence="1">The sequence shown here is derived from an EMBL/GenBank/DDBJ whole genome shotgun (WGS) entry which is preliminary data.</text>
</comment>
<dbReference type="EMBL" id="BGPR01000246">
    <property type="protein sequence ID" value="GBM07758.1"/>
    <property type="molecule type" value="Genomic_DNA"/>
</dbReference>
<dbReference type="PANTHER" id="PTHR45913">
    <property type="entry name" value="EPM2A-INTERACTING PROTEIN 1"/>
    <property type="match status" value="1"/>
</dbReference>
<organism evidence="1 2">
    <name type="scientific">Araneus ventricosus</name>
    <name type="common">Orbweaver spider</name>
    <name type="synonym">Epeira ventricosa</name>
    <dbReference type="NCBI Taxonomy" id="182803"/>
    <lineage>
        <taxon>Eukaryota</taxon>
        <taxon>Metazoa</taxon>
        <taxon>Ecdysozoa</taxon>
        <taxon>Arthropoda</taxon>
        <taxon>Chelicerata</taxon>
        <taxon>Arachnida</taxon>
        <taxon>Araneae</taxon>
        <taxon>Araneomorphae</taxon>
        <taxon>Entelegynae</taxon>
        <taxon>Araneoidea</taxon>
        <taxon>Araneidae</taxon>
        <taxon>Araneus</taxon>
    </lineage>
</organism>
<evidence type="ECO:0000313" key="2">
    <source>
        <dbReference type="Proteomes" id="UP000499080"/>
    </source>
</evidence>
<reference evidence="1 2" key="1">
    <citation type="journal article" date="2019" name="Sci. Rep.">
        <title>Orb-weaving spider Araneus ventricosus genome elucidates the spidroin gene catalogue.</title>
        <authorList>
            <person name="Kono N."/>
            <person name="Nakamura H."/>
            <person name="Ohtoshi R."/>
            <person name="Moran D.A.P."/>
            <person name="Shinohara A."/>
            <person name="Yoshida Y."/>
            <person name="Fujiwara M."/>
            <person name="Mori M."/>
            <person name="Tomita M."/>
            <person name="Arakawa K."/>
        </authorList>
    </citation>
    <scope>NUCLEOTIDE SEQUENCE [LARGE SCALE GENOMIC DNA]</scope>
</reference>
<proteinExistence type="predicted"/>
<gene>
    <name evidence="1" type="ORF">AVEN_137621_1</name>
</gene>
<dbReference type="Proteomes" id="UP000499080">
    <property type="component" value="Unassembled WGS sequence"/>
</dbReference>
<name>A0A4Y2CVM1_ARAVE</name>
<protein>
    <recommendedName>
        <fullName evidence="3">HAT C-terminal dimerisation domain-containing protein</fullName>
    </recommendedName>
</protein>
<sequence length="123" mass="14404">MWILNSFNEAFFQKAEKLTISEEEKLIELSTDSSLESESKKRNLIDFCVAVKEEYQELDVKAIKYLIPFTNTELVERAFSSYTYIKNKYRNKLDAAPNMRIYLPSFEPNFIKLSSMEQAQGSH</sequence>